<name>I4VMY9_9GAMM</name>
<gene>
    <name evidence="1" type="ORF">UU9_12553</name>
</gene>
<evidence type="ECO:0000313" key="1">
    <source>
        <dbReference type="EMBL" id="EIL88580.1"/>
    </source>
</evidence>
<dbReference type="RefSeq" id="WP_007082140.1">
    <property type="nucleotide sequence ID" value="NZ_AJXU01000051.1"/>
</dbReference>
<dbReference type="Proteomes" id="UP000004210">
    <property type="component" value="Unassembled WGS sequence"/>
</dbReference>
<keyword evidence="2" id="KW-1185">Reference proteome</keyword>
<dbReference type="EMBL" id="AJXU01000051">
    <property type="protein sequence ID" value="EIL88580.1"/>
    <property type="molecule type" value="Genomic_DNA"/>
</dbReference>
<protein>
    <submittedName>
        <fullName evidence="1">Uncharacterized protein</fullName>
    </submittedName>
</protein>
<organism evidence="1 2">
    <name type="scientific">Rhodanobacter fulvus Jip2</name>
    <dbReference type="NCBI Taxonomy" id="1163408"/>
    <lineage>
        <taxon>Bacteria</taxon>
        <taxon>Pseudomonadati</taxon>
        <taxon>Pseudomonadota</taxon>
        <taxon>Gammaproteobacteria</taxon>
        <taxon>Lysobacterales</taxon>
        <taxon>Rhodanobacteraceae</taxon>
        <taxon>Rhodanobacter</taxon>
    </lineage>
</organism>
<dbReference type="PATRIC" id="fig|1163408.3.peg.2561"/>
<proteinExistence type="predicted"/>
<accession>I4VMY9</accession>
<reference evidence="1 2" key="1">
    <citation type="journal article" date="2012" name="J. Bacteriol.">
        <title>Genome sequences for six rhodanobacter strains, isolated from soils and the terrestrial subsurface, with variable denitrification capabilities.</title>
        <authorList>
            <person name="Kostka J.E."/>
            <person name="Green S.J."/>
            <person name="Rishishwar L."/>
            <person name="Prakash O."/>
            <person name="Katz L.S."/>
            <person name="Marino-Ramirez L."/>
            <person name="Jordan I.K."/>
            <person name="Munk C."/>
            <person name="Ivanova N."/>
            <person name="Mikhailova N."/>
            <person name="Watson D.B."/>
            <person name="Brown S.D."/>
            <person name="Palumbo A.V."/>
            <person name="Brooks S.C."/>
        </authorList>
    </citation>
    <scope>NUCLEOTIDE SEQUENCE [LARGE SCALE GENOMIC DNA]</scope>
    <source>
        <strain evidence="2">Jip2T</strain>
    </source>
</reference>
<comment type="caution">
    <text evidence="1">The sequence shown here is derived from an EMBL/GenBank/DDBJ whole genome shotgun (WGS) entry which is preliminary data.</text>
</comment>
<dbReference type="STRING" id="1163408.UU9_12553"/>
<sequence length="88" mass="9783">MPRPFTRKLPAHHGCFSYARIPGHETTGAPAGVTYRLFRRDQAGALHAETRNFHPGCSRHLVAAELNVARHQLRNTVDEIDLALMGVV</sequence>
<dbReference type="OrthoDB" id="6008106at2"/>
<dbReference type="AlphaFoldDB" id="I4VMY9"/>
<evidence type="ECO:0000313" key="2">
    <source>
        <dbReference type="Proteomes" id="UP000004210"/>
    </source>
</evidence>